<sequence length="554" mass="59277">MKIKTFFRVIFFAVIILVSGQAGAQTSTDTVSTEGVVFGESEPVATDNVTATDSLNKDTSAVVPTTPQVPAGASGQGDGSLWGIFILGVIGGLAAFFMPCIYPMVPLTISFFTKRAETKGKGIQGAVIYGLSIVVIYVALGLLITALFGPGALNELSTDGYFNLFIFAVLVIFGISFLGAFEINLPSSLVNSLDAKSESKGLLGIFFMAATLSVVSFSCTGPLIGGIILNVANGAVMGPAVAMLGFSGTLALIFMVFAIFPGLMSSLPKSGGWLNSVKVILGFVELALSLKFLSGADLAFGWEFLDREVFLAIWIVLSALAGFYLLGKIKLPHDSDLKNVAVPRLLLSVIVFAFTVYLIPGLWGAPLKVISGLSPAMGTQDFVLTAGGTGSASAAHPGSKKYSDLFHKYTPHGIDAFYDYDEGLAYAKSVNKPVFLDFTGEQCVNCREMEQDVWSNPEVLKRLKNDYVVISLFTDSKEKLPESEFFQSAILKTQVNSVGKKFKHLQATRFNTIAQPFYVLANTSGEKMVQPSGADFNVESYIRFLDSGLAAFRK</sequence>
<feature type="transmembrane region" description="Helical" evidence="6">
    <location>
        <begin position="310"/>
        <end position="329"/>
    </location>
</feature>
<feature type="chain" id="PRO_5029769620" evidence="7">
    <location>
        <begin position="25"/>
        <end position="554"/>
    </location>
</feature>
<dbReference type="GO" id="GO:0015035">
    <property type="term" value="F:protein-disulfide reductase activity"/>
    <property type="evidence" value="ECO:0007669"/>
    <property type="project" value="TreeGrafter"/>
</dbReference>
<evidence type="ECO:0000256" key="5">
    <source>
        <dbReference type="ARBA" id="ARBA00023136"/>
    </source>
</evidence>
<dbReference type="Proteomes" id="UP000451233">
    <property type="component" value="Unassembled WGS sequence"/>
</dbReference>
<reference evidence="9 10" key="1">
    <citation type="submission" date="2019-11" db="EMBL/GenBank/DDBJ databases">
        <title>Pedobacter sp. HMF7056 Genome sequencing and assembly.</title>
        <authorList>
            <person name="Kang H."/>
            <person name="Kim H."/>
            <person name="Joh K."/>
        </authorList>
    </citation>
    <scope>NUCLEOTIDE SEQUENCE [LARGE SCALE GENOMIC DNA]</scope>
    <source>
        <strain evidence="9 10">HMF7056</strain>
    </source>
</reference>
<dbReference type="GO" id="GO:0045454">
    <property type="term" value="P:cell redox homeostasis"/>
    <property type="evidence" value="ECO:0007669"/>
    <property type="project" value="TreeGrafter"/>
</dbReference>
<comment type="subcellular location">
    <subcellularLocation>
        <location evidence="1">Membrane</location>
        <topology evidence="1">Multi-pass membrane protein</topology>
    </subcellularLocation>
</comment>
<feature type="transmembrane region" description="Helical" evidence="6">
    <location>
        <begin position="81"/>
        <end position="105"/>
    </location>
</feature>
<dbReference type="SUPFAM" id="SSF52833">
    <property type="entry name" value="Thioredoxin-like"/>
    <property type="match status" value="1"/>
</dbReference>
<gene>
    <name evidence="9" type="ORF">GS398_06340</name>
</gene>
<evidence type="ECO:0000313" key="9">
    <source>
        <dbReference type="EMBL" id="MXV14910.1"/>
    </source>
</evidence>
<evidence type="ECO:0000256" key="3">
    <source>
        <dbReference type="ARBA" id="ARBA00022748"/>
    </source>
</evidence>
<keyword evidence="7" id="KW-0732">Signal</keyword>
<feature type="signal peptide" evidence="7">
    <location>
        <begin position="1"/>
        <end position="24"/>
    </location>
</feature>
<feature type="domain" description="Cytochrome C biogenesis protein transmembrane" evidence="8">
    <location>
        <begin position="85"/>
        <end position="293"/>
    </location>
</feature>
<evidence type="ECO:0000256" key="4">
    <source>
        <dbReference type="ARBA" id="ARBA00022989"/>
    </source>
</evidence>
<evidence type="ECO:0000256" key="7">
    <source>
        <dbReference type="SAM" id="SignalP"/>
    </source>
</evidence>
<keyword evidence="2 6" id="KW-0812">Transmembrane</keyword>
<dbReference type="GO" id="GO:0016020">
    <property type="term" value="C:membrane"/>
    <property type="evidence" value="ECO:0007669"/>
    <property type="project" value="UniProtKB-SubCell"/>
</dbReference>
<keyword evidence="3" id="KW-0201">Cytochrome c-type biogenesis</keyword>
<feature type="transmembrane region" description="Helical" evidence="6">
    <location>
        <begin position="341"/>
        <end position="363"/>
    </location>
</feature>
<proteinExistence type="predicted"/>
<evidence type="ECO:0000313" key="10">
    <source>
        <dbReference type="Proteomes" id="UP000451233"/>
    </source>
</evidence>
<evidence type="ECO:0000256" key="2">
    <source>
        <dbReference type="ARBA" id="ARBA00022692"/>
    </source>
</evidence>
<dbReference type="EMBL" id="WVHS01000001">
    <property type="protein sequence ID" value="MXV14910.1"/>
    <property type="molecule type" value="Genomic_DNA"/>
</dbReference>
<evidence type="ECO:0000256" key="1">
    <source>
        <dbReference type="ARBA" id="ARBA00004141"/>
    </source>
</evidence>
<dbReference type="Pfam" id="PF02683">
    <property type="entry name" value="DsbD_TM"/>
    <property type="match status" value="1"/>
</dbReference>
<dbReference type="PANTHER" id="PTHR32234">
    <property type="entry name" value="THIOL:DISULFIDE INTERCHANGE PROTEIN DSBD"/>
    <property type="match status" value="1"/>
</dbReference>
<accession>A0A7K1XVA3</accession>
<keyword evidence="4 6" id="KW-1133">Transmembrane helix</keyword>
<evidence type="ECO:0000256" key="6">
    <source>
        <dbReference type="SAM" id="Phobius"/>
    </source>
</evidence>
<name>A0A7K1XVA3_9SPHI</name>
<feature type="transmembrane region" description="Helical" evidence="6">
    <location>
        <begin position="126"/>
        <end position="148"/>
    </location>
</feature>
<comment type="caution">
    <text evidence="9">The sequence shown here is derived from an EMBL/GenBank/DDBJ whole genome shotgun (WGS) entry which is preliminary data.</text>
</comment>
<feature type="transmembrane region" description="Helical" evidence="6">
    <location>
        <begin position="160"/>
        <end position="181"/>
    </location>
</feature>
<dbReference type="Gene3D" id="3.40.30.10">
    <property type="entry name" value="Glutaredoxin"/>
    <property type="match status" value="1"/>
</dbReference>
<dbReference type="GO" id="GO:0017004">
    <property type="term" value="P:cytochrome complex assembly"/>
    <property type="evidence" value="ECO:0007669"/>
    <property type="project" value="UniProtKB-KW"/>
</dbReference>
<dbReference type="Pfam" id="PF13899">
    <property type="entry name" value="Thioredoxin_7"/>
    <property type="match status" value="1"/>
</dbReference>
<dbReference type="InterPro" id="IPR036249">
    <property type="entry name" value="Thioredoxin-like_sf"/>
</dbReference>
<feature type="transmembrane region" description="Helical" evidence="6">
    <location>
        <begin position="202"/>
        <end position="228"/>
    </location>
</feature>
<evidence type="ECO:0000259" key="8">
    <source>
        <dbReference type="Pfam" id="PF02683"/>
    </source>
</evidence>
<dbReference type="InterPro" id="IPR003834">
    <property type="entry name" value="Cyt_c_assmbl_TM_dom"/>
</dbReference>
<protein>
    <submittedName>
        <fullName evidence="9">DUF255 domain-containing protein</fullName>
    </submittedName>
</protein>
<dbReference type="PANTHER" id="PTHR32234:SF0">
    <property type="entry name" value="THIOL:DISULFIDE INTERCHANGE PROTEIN DSBD"/>
    <property type="match status" value="1"/>
</dbReference>
<keyword evidence="10" id="KW-1185">Reference proteome</keyword>
<organism evidence="9 10">
    <name type="scientific">Hufsiella ginkgonis</name>
    <dbReference type="NCBI Taxonomy" id="2695274"/>
    <lineage>
        <taxon>Bacteria</taxon>
        <taxon>Pseudomonadati</taxon>
        <taxon>Bacteroidota</taxon>
        <taxon>Sphingobacteriia</taxon>
        <taxon>Sphingobacteriales</taxon>
        <taxon>Sphingobacteriaceae</taxon>
        <taxon>Hufsiella</taxon>
    </lineage>
</organism>
<dbReference type="AlphaFoldDB" id="A0A7K1XVA3"/>
<keyword evidence="5 6" id="KW-0472">Membrane</keyword>
<feature type="transmembrane region" description="Helical" evidence="6">
    <location>
        <begin position="240"/>
        <end position="260"/>
    </location>
</feature>
<feature type="transmembrane region" description="Helical" evidence="6">
    <location>
        <begin position="272"/>
        <end position="290"/>
    </location>
</feature>